<dbReference type="Proteomes" id="UP000317990">
    <property type="component" value="Unassembled WGS sequence"/>
</dbReference>
<protein>
    <submittedName>
        <fullName evidence="1">Type II toxin-antitoxin system HicB family antitoxin</fullName>
    </submittedName>
</protein>
<comment type="caution">
    <text evidence="1">The sequence shown here is derived from an EMBL/GenBank/DDBJ whole genome shotgun (WGS) entry which is preliminary data.</text>
</comment>
<name>A0A524RMF8_9CHRO</name>
<proteinExistence type="predicted"/>
<dbReference type="EMBL" id="SRMO01000072">
    <property type="protein sequence ID" value="TGG91632.1"/>
    <property type="molecule type" value="Genomic_DNA"/>
</dbReference>
<evidence type="ECO:0000313" key="1">
    <source>
        <dbReference type="EMBL" id="TGG91632.1"/>
    </source>
</evidence>
<dbReference type="InterPro" id="IPR035069">
    <property type="entry name" value="TTHA1013/TTHA0281-like"/>
</dbReference>
<organism evidence="1 2">
    <name type="scientific">Aphanocapsa feldmannii 277cV</name>
    <dbReference type="NCBI Taxonomy" id="2507553"/>
    <lineage>
        <taxon>Bacteria</taxon>
        <taxon>Bacillati</taxon>
        <taxon>Cyanobacteriota</taxon>
        <taxon>Cyanophyceae</taxon>
        <taxon>Oscillatoriophycideae</taxon>
        <taxon>Chroococcales</taxon>
        <taxon>Microcystaceae</taxon>
        <taxon>Aphanocapsa</taxon>
    </lineage>
</organism>
<feature type="non-terminal residue" evidence="1">
    <location>
        <position position="1"/>
    </location>
</feature>
<dbReference type="AlphaFoldDB" id="A0A524RMF8"/>
<reference evidence="1 2" key="1">
    <citation type="journal article" date="2019" name="mSystems">
        <title>Life at home and on the roam: Genomic adaptions reflect the dual lifestyle of an intracellular, facultative symbiont.</title>
        <authorList>
            <person name="Burgsdorf I."/>
        </authorList>
    </citation>
    <scope>NUCLEOTIDE SEQUENCE [LARGE SCALE GENOMIC DNA]</scope>
    <source>
        <strain evidence="1">277cV</strain>
    </source>
</reference>
<accession>A0A524RMF8</accession>
<sequence>IKQDGDWWIGWVEEVPGVNAQETSRDSLLQSLREVLGEALAMNREDMRQMAGAGYEELALTL</sequence>
<dbReference type="SUPFAM" id="SSF143100">
    <property type="entry name" value="TTHA1013/TTHA0281-like"/>
    <property type="match status" value="1"/>
</dbReference>
<dbReference type="Gene3D" id="3.30.160.250">
    <property type="match status" value="1"/>
</dbReference>
<gene>
    <name evidence="1" type="ORF">ERJ67_07635</name>
</gene>
<evidence type="ECO:0000313" key="2">
    <source>
        <dbReference type="Proteomes" id="UP000317990"/>
    </source>
</evidence>